<dbReference type="EMBL" id="JBEAFC010000007">
    <property type="protein sequence ID" value="KAL1549439.1"/>
    <property type="molecule type" value="Genomic_DNA"/>
</dbReference>
<sequence>MFFRSTPKYFKKVVSSFNSKQQKAIVELGFGSLLNLQLDYMPGKLAFWLASYYNPLKGTLPLFVGDGEHIDEEDVHLTRGFPRGRILIDRKGKNTNLALMDGIAAEVQKKRKYLKPEDIESIMMKEVDGGDYFKKLSMLLVEYCFIKAPADGFVRPKILKLIEDVSEIINYDWFGYLLFVLLTAHERWIKSKSRYYTGPHVFLVTCYVDRMILGRRNVERRFPTISTWNRKNLKKRQEEEINAGGFGRGFYGGADMVVYKCNEIEVTHKQLLSMLPYAKVGAAVVNGWSSYLNWNEKYKSQESPSRLFLTTFPFSYTVVDQNKEWDDEQAMKVFKDRVVDEMKYVENFLWRNFNLVFLPIFESDHFYVVCFDFLNQTINIIDNVYSEDDVDTRYGNKISKLIKYFINLLEQCHCSSYGRILARARRVVVPMRWRTKDNLIDGGVFAMRHMETYMGTKLADWKCDLTNKPSKAFQLLRAKICSAMLYCNDNTVVDTVLVRPPPTLPRD</sequence>
<evidence type="ECO:0000313" key="2">
    <source>
        <dbReference type="Proteomes" id="UP001567538"/>
    </source>
</evidence>
<accession>A0ABD1GZ56</accession>
<dbReference type="Gene3D" id="3.40.395.10">
    <property type="entry name" value="Adenoviral Proteinase, Chain A"/>
    <property type="match status" value="1"/>
</dbReference>
<evidence type="ECO:0000313" key="1">
    <source>
        <dbReference type="EMBL" id="KAL1549439.1"/>
    </source>
</evidence>
<reference evidence="1 2" key="1">
    <citation type="submission" date="2024-06" db="EMBL/GenBank/DDBJ databases">
        <title>A chromosome level genome sequence of Diviner's sage (Salvia divinorum).</title>
        <authorList>
            <person name="Ford S.A."/>
            <person name="Ro D.-K."/>
            <person name="Ness R.W."/>
            <person name="Phillips M.A."/>
        </authorList>
    </citation>
    <scope>NUCLEOTIDE SEQUENCE [LARGE SCALE GENOMIC DNA]</scope>
    <source>
        <strain evidence="1">SAF-2024a</strain>
        <tissue evidence="1">Leaf</tissue>
    </source>
</reference>
<dbReference type="PANTHER" id="PTHR34835">
    <property type="entry name" value="OS07G0283600 PROTEIN-RELATED"/>
    <property type="match status" value="1"/>
</dbReference>
<proteinExistence type="predicted"/>
<keyword evidence="2" id="KW-1185">Reference proteome</keyword>
<protein>
    <submittedName>
        <fullName evidence="1">Uncharacterized protein</fullName>
    </submittedName>
</protein>
<name>A0ABD1GZ56_SALDI</name>
<dbReference type="InterPro" id="IPR038765">
    <property type="entry name" value="Papain-like_cys_pep_sf"/>
</dbReference>
<organism evidence="1 2">
    <name type="scientific">Salvia divinorum</name>
    <name type="common">Maria pastora</name>
    <name type="synonym">Diviner's sage</name>
    <dbReference type="NCBI Taxonomy" id="28513"/>
    <lineage>
        <taxon>Eukaryota</taxon>
        <taxon>Viridiplantae</taxon>
        <taxon>Streptophyta</taxon>
        <taxon>Embryophyta</taxon>
        <taxon>Tracheophyta</taxon>
        <taxon>Spermatophyta</taxon>
        <taxon>Magnoliopsida</taxon>
        <taxon>eudicotyledons</taxon>
        <taxon>Gunneridae</taxon>
        <taxon>Pentapetalae</taxon>
        <taxon>asterids</taxon>
        <taxon>lamiids</taxon>
        <taxon>Lamiales</taxon>
        <taxon>Lamiaceae</taxon>
        <taxon>Nepetoideae</taxon>
        <taxon>Mentheae</taxon>
        <taxon>Salviinae</taxon>
        <taxon>Salvia</taxon>
        <taxon>Salvia subgen. Calosphace</taxon>
    </lineage>
</organism>
<dbReference type="SUPFAM" id="SSF54001">
    <property type="entry name" value="Cysteine proteinases"/>
    <property type="match status" value="1"/>
</dbReference>
<dbReference type="AlphaFoldDB" id="A0ABD1GZ56"/>
<comment type="caution">
    <text evidence="1">The sequence shown here is derived from an EMBL/GenBank/DDBJ whole genome shotgun (WGS) entry which is preliminary data.</text>
</comment>
<gene>
    <name evidence="1" type="ORF">AAHA92_17543</name>
</gene>
<dbReference type="Proteomes" id="UP001567538">
    <property type="component" value="Unassembled WGS sequence"/>
</dbReference>